<sequence length="186" mass="18632">MQKQPQLARLCNRIGGSGRPERMGKAWGLPALALVLAGVTACGAIGAGRGLECTNIGADAGIGIDLVPEAAGPITSGQMEICWDGHCLTRELVLSPSTKVGATGCAGTDPSSACSAQAVPTGGKHGFAEVPGLPTTDVKVTVGFDGGPTRTVHLIPKLVFPNGPECGGLGPQGQLELAADGTVRVK</sequence>
<keyword evidence="1" id="KW-1133">Transmembrane helix</keyword>
<name>A0A1H3T3I1_9PSEU</name>
<keyword evidence="3" id="KW-1185">Reference proteome</keyword>
<keyword evidence="1" id="KW-0472">Membrane</keyword>
<evidence type="ECO:0000256" key="1">
    <source>
        <dbReference type="SAM" id="Phobius"/>
    </source>
</evidence>
<proteinExistence type="predicted"/>
<gene>
    <name evidence="2" type="ORF">SAMN05421504_11763</name>
</gene>
<dbReference type="AlphaFoldDB" id="A0A1H3T3I1"/>
<accession>A0A1H3T3I1</accession>
<feature type="transmembrane region" description="Helical" evidence="1">
    <location>
        <begin position="27"/>
        <end position="47"/>
    </location>
</feature>
<keyword evidence="1" id="KW-0812">Transmembrane</keyword>
<reference evidence="2 3" key="1">
    <citation type="submission" date="2016-10" db="EMBL/GenBank/DDBJ databases">
        <authorList>
            <person name="de Groot N.N."/>
        </authorList>
    </citation>
    <scope>NUCLEOTIDE SEQUENCE [LARGE SCALE GENOMIC DNA]</scope>
    <source>
        <strain evidence="2 3">CPCC 202699</strain>
    </source>
</reference>
<organism evidence="2 3">
    <name type="scientific">Amycolatopsis xylanica</name>
    <dbReference type="NCBI Taxonomy" id="589385"/>
    <lineage>
        <taxon>Bacteria</taxon>
        <taxon>Bacillati</taxon>
        <taxon>Actinomycetota</taxon>
        <taxon>Actinomycetes</taxon>
        <taxon>Pseudonocardiales</taxon>
        <taxon>Pseudonocardiaceae</taxon>
        <taxon>Amycolatopsis</taxon>
    </lineage>
</organism>
<dbReference type="Proteomes" id="UP000199515">
    <property type="component" value="Unassembled WGS sequence"/>
</dbReference>
<protein>
    <submittedName>
        <fullName evidence="2">Uncharacterized protein</fullName>
    </submittedName>
</protein>
<evidence type="ECO:0000313" key="3">
    <source>
        <dbReference type="Proteomes" id="UP000199515"/>
    </source>
</evidence>
<dbReference type="STRING" id="589385.SAMN05421504_11763"/>
<dbReference type="EMBL" id="FNON01000017">
    <property type="protein sequence ID" value="SDZ44782.1"/>
    <property type="molecule type" value="Genomic_DNA"/>
</dbReference>
<evidence type="ECO:0000313" key="2">
    <source>
        <dbReference type="EMBL" id="SDZ44782.1"/>
    </source>
</evidence>